<dbReference type="EMBL" id="BAAADU010000002">
    <property type="protein sequence ID" value="GAA0652246.1"/>
    <property type="molecule type" value="Genomic_DNA"/>
</dbReference>
<keyword evidence="3" id="KW-1185">Reference proteome</keyword>
<dbReference type="InterPro" id="IPR006640">
    <property type="entry name" value="SprT-like_domain"/>
</dbReference>
<dbReference type="GO" id="GO:0006950">
    <property type="term" value="P:response to stress"/>
    <property type="evidence" value="ECO:0007669"/>
    <property type="project" value="UniProtKB-ARBA"/>
</dbReference>
<proteinExistence type="predicted"/>
<gene>
    <name evidence="2" type="ORF">GCM10009019_14240</name>
</gene>
<dbReference type="Pfam" id="PF10263">
    <property type="entry name" value="SprT-like"/>
    <property type="match status" value="1"/>
</dbReference>
<organism evidence="2 3">
    <name type="scientific">Salarchaeum japonicum</name>
    <dbReference type="NCBI Taxonomy" id="555573"/>
    <lineage>
        <taxon>Archaea</taxon>
        <taxon>Methanobacteriati</taxon>
        <taxon>Methanobacteriota</taxon>
        <taxon>Stenosarchaea group</taxon>
        <taxon>Halobacteria</taxon>
        <taxon>Halobacteriales</taxon>
        <taxon>Halobacteriaceae</taxon>
    </lineage>
</organism>
<evidence type="ECO:0000313" key="3">
    <source>
        <dbReference type="Proteomes" id="UP001500194"/>
    </source>
</evidence>
<protein>
    <recommendedName>
        <fullName evidence="1">SprT-like domain-containing protein</fullName>
    </recommendedName>
</protein>
<sequence length="170" mass="19654">MNEVEWYAVTPPCSHDELLAAVRVYARDLVAHHDLSVNVSDLEWSVSTRAKRRAGLLRYRDDTPLEVRLAWRLFQNQGWHAVASTVRHELAHAHLVTEHADPTHGHRFQRLSDRLDTTTHCERFTDPDWWVVCADCENRLPRYRESRLVRNPGQYACGRCGGPLTVHAPE</sequence>
<dbReference type="AlphaFoldDB" id="A0AAV3T368"/>
<dbReference type="SMART" id="SM00731">
    <property type="entry name" value="SprT"/>
    <property type="match status" value="1"/>
</dbReference>
<dbReference type="RefSeq" id="WP_227260889.1">
    <property type="nucleotide sequence ID" value="NZ_BAAADU010000002.1"/>
</dbReference>
<name>A0AAV3T368_9EURY</name>
<accession>A0AAV3T368</accession>
<comment type="caution">
    <text evidence="2">The sequence shown here is derived from an EMBL/GenBank/DDBJ whole genome shotgun (WGS) entry which is preliminary data.</text>
</comment>
<reference evidence="2 3" key="1">
    <citation type="journal article" date="2019" name="Int. J. Syst. Evol. Microbiol.">
        <title>The Global Catalogue of Microorganisms (GCM) 10K type strain sequencing project: providing services to taxonomists for standard genome sequencing and annotation.</title>
        <authorList>
            <consortium name="The Broad Institute Genomics Platform"/>
            <consortium name="The Broad Institute Genome Sequencing Center for Infectious Disease"/>
            <person name="Wu L."/>
            <person name="Ma J."/>
        </authorList>
    </citation>
    <scope>NUCLEOTIDE SEQUENCE [LARGE SCALE GENOMIC DNA]</scope>
    <source>
        <strain evidence="2 3">JCM 16327</strain>
    </source>
</reference>
<evidence type="ECO:0000259" key="1">
    <source>
        <dbReference type="SMART" id="SM00731"/>
    </source>
</evidence>
<dbReference type="Proteomes" id="UP001500194">
    <property type="component" value="Unassembled WGS sequence"/>
</dbReference>
<feature type="domain" description="SprT-like" evidence="1">
    <location>
        <begin position="27"/>
        <end position="167"/>
    </location>
</feature>
<evidence type="ECO:0000313" key="2">
    <source>
        <dbReference type="EMBL" id="GAA0652246.1"/>
    </source>
</evidence>
<dbReference type="GeneID" id="68573900"/>